<dbReference type="Proteomes" id="UP001642360">
    <property type="component" value="Unassembled WGS sequence"/>
</dbReference>
<sequence length="111" mass="12948">MPIAYVSKPSTRALLSDMKTRWFNMPTASSSKSRVNPENYIILKCIYSDTPKPETSELWPRLLTCHLYKLQMTCHDVINFKSVVQEPRIEHLYMFLTEPKSQKVRAAANRE</sequence>
<accession>A0ABC8T8N0</accession>
<proteinExistence type="predicted"/>
<gene>
    <name evidence="1" type="ORF">ILEXP_LOCUS34657</name>
</gene>
<protein>
    <submittedName>
        <fullName evidence="1">Uncharacterized protein</fullName>
    </submittedName>
</protein>
<organism evidence="1 2">
    <name type="scientific">Ilex paraguariensis</name>
    <name type="common">yerba mate</name>
    <dbReference type="NCBI Taxonomy" id="185542"/>
    <lineage>
        <taxon>Eukaryota</taxon>
        <taxon>Viridiplantae</taxon>
        <taxon>Streptophyta</taxon>
        <taxon>Embryophyta</taxon>
        <taxon>Tracheophyta</taxon>
        <taxon>Spermatophyta</taxon>
        <taxon>Magnoliopsida</taxon>
        <taxon>eudicotyledons</taxon>
        <taxon>Gunneridae</taxon>
        <taxon>Pentapetalae</taxon>
        <taxon>asterids</taxon>
        <taxon>campanulids</taxon>
        <taxon>Aquifoliales</taxon>
        <taxon>Aquifoliaceae</taxon>
        <taxon>Ilex</taxon>
    </lineage>
</organism>
<reference evidence="1 2" key="1">
    <citation type="submission" date="2024-02" db="EMBL/GenBank/DDBJ databases">
        <authorList>
            <person name="Vignale AGUSTIN F."/>
            <person name="Sosa J E."/>
            <person name="Modenutti C."/>
        </authorList>
    </citation>
    <scope>NUCLEOTIDE SEQUENCE [LARGE SCALE GENOMIC DNA]</scope>
</reference>
<keyword evidence="2" id="KW-1185">Reference proteome</keyword>
<evidence type="ECO:0000313" key="2">
    <source>
        <dbReference type="Proteomes" id="UP001642360"/>
    </source>
</evidence>
<comment type="caution">
    <text evidence="1">The sequence shown here is derived from an EMBL/GenBank/DDBJ whole genome shotgun (WGS) entry which is preliminary data.</text>
</comment>
<dbReference type="EMBL" id="CAUOFW020004392">
    <property type="protein sequence ID" value="CAK9165491.1"/>
    <property type="molecule type" value="Genomic_DNA"/>
</dbReference>
<dbReference type="AlphaFoldDB" id="A0ABC8T8N0"/>
<name>A0ABC8T8N0_9AQUA</name>
<evidence type="ECO:0000313" key="1">
    <source>
        <dbReference type="EMBL" id="CAK9165491.1"/>
    </source>
</evidence>